<name>W7XFM8_TETTS</name>
<dbReference type="GeneID" id="24437489"/>
<evidence type="ECO:0000313" key="1">
    <source>
        <dbReference type="EMBL" id="EWS75648.1"/>
    </source>
</evidence>
<dbReference type="EMBL" id="GG662793">
    <property type="protein sequence ID" value="EWS75648.1"/>
    <property type="molecule type" value="Genomic_DNA"/>
</dbReference>
<dbReference type="RefSeq" id="XP_012651794.1">
    <property type="nucleotide sequence ID" value="XM_012796340.1"/>
</dbReference>
<dbReference type="KEGG" id="tet:TTHERM_000142500"/>
<organism evidence="1 2">
    <name type="scientific">Tetrahymena thermophila (strain SB210)</name>
    <dbReference type="NCBI Taxonomy" id="312017"/>
    <lineage>
        <taxon>Eukaryota</taxon>
        <taxon>Sar</taxon>
        <taxon>Alveolata</taxon>
        <taxon>Ciliophora</taxon>
        <taxon>Intramacronucleata</taxon>
        <taxon>Oligohymenophorea</taxon>
        <taxon>Hymenostomatida</taxon>
        <taxon>Tetrahymenina</taxon>
        <taxon>Tetrahymenidae</taxon>
        <taxon>Tetrahymena</taxon>
    </lineage>
</organism>
<protein>
    <submittedName>
        <fullName evidence="1">Uncharacterized protein</fullName>
    </submittedName>
</protein>
<proteinExistence type="predicted"/>
<sequence>MSFLNTFSQQKIKNQNLKALASNLNNQLCILEQNVLKFNSSAQNNNSAANSLEQLSCSNNTLLKDFQKQLSNPQINNTYEQKSQIFSTVFDLIGQMDDIKQQYNYLQEQQKLVISKYSISKEIFNRSNLQYKYALSYFTESEALLQIVLKFIKQKQQKCGKNVQRYSI</sequence>
<gene>
    <name evidence="1" type="ORF">TTHERM_000142500</name>
</gene>
<keyword evidence="2" id="KW-1185">Reference proteome</keyword>
<evidence type="ECO:0000313" key="2">
    <source>
        <dbReference type="Proteomes" id="UP000009168"/>
    </source>
</evidence>
<accession>W7XFM8</accession>
<reference evidence="2" key="1">
    <citation type="journal article" date="2006" name="PLoS Biol.">
        <title>Macronuclear genome sequence of the ciliate Tetrahymena thermophila, a model eukaryote.</title>
        <authorList>
            <person name="Eisen J.A."/>
            <person name="Coyne R.S."/>
            <person name="Wu M."/>
            <person name="Wu D."/>
            <person name="Thiagarajan M."/>
            <person name="Wortman J.R."/>
            <person name="Badger J.H."/>
            <person name="Ren Q."/>
            <person name="Amedeo P."/>
            <person name="Jones K.M."/>
            <person name="Tallon L.J."/>
            <person name="Delcher A.L."/>
            <person name="Salzberg S.L."/>
            <person name="Silva J.C."/>
            <person name="Haas B.J."/>
            <person name="Majoros W.H."/>
            <person name="Farzad M."/>
            <person name="Carlton J.M."/>
            <person name="Smith R.K. Jr."/>
            <person name="Garg J."/>
            <person name="Pearlman R.E."/>
            <person name="Karrer K.M."/>
            <person name="Sun L."/>
            <person name="Manning G."/>
            <person name="Elde N.C."/>
            <person name="Turkewitz A.P."/>
            <person name="Asai D.J."/>
            <person name="Wilkes D.E."/>
            <person name="Wang Y."/>
            <person name="Cai H."/>
            <person name="Collins K."/>
            <person name="Stewart B.A."/>
            <person name="Lee S.R."/>
            <person name="Wilamowska K."/>
            <person name="Weinberg Z."/>
            <person name="Ruzzo W.L."/>
            <person name="Wloga D."/>
            <person name="Gaertig J."/>
            <person name="Frankel J."/>
            <person name="Tsao C.-C."/>
            <person name="Gorovsky M.A."/>
            <person name="Keeling P.J."/>
            <person name="Waller R.F."/>
            <person name="Patron N.J."/>
            <person name="Cherry J.M."/>
            <person name="Stover N.A."/>
            <person name="Krieger C.J."/>
            <person name="del Toro C."/>
            <person name="Ryder H.F."/>
            <person name="Williamson S.C."/>
            <person name="Barbeau R.A."/>
            <person name="Hamilton E.P."/>
            <person name="Orias E."/>
        </authorList>
    </citation>
    <scope>NUCLEOTIDE SEQUENCE [LARGE SCALE GENOMIC DNA]</scope>
    <source>
        <strain evidence="2">SB210</strain>
    </source>
</reference>
<dbReference type="InParanoid" id="W7XFM8"/>
<dbReference type="AlphaFoldDB" id="W7XFM8"/>
<dbReference type="Proteomes" id="UP000009168">
    <property type="component" value="Unassembled WGS sequence"/>
</dbReference>